<evidence type="ECO:0000313" key="5">
    <source>
        <dbReference type="EMBL" id="AKN77864.1"/>
    </source>
</evidence>
<evidence type="ECO:0000256" key="2">
    <source>
        <dbReference type="SAM" id="MobiDB-lite"/>
    </source>
</evidence>
<feature type="transmembrane region" description="Helical" evidence="3">
    <location>
        <begin position="39"/>
        <end position="58"/>
    </location>
</feature>
<feature type="coiled-coil region" evidence="1">
    <location>
        <begin position="58"/>
        <end position="98"/>
    </location>
</feature>
<evidence type="ECO:0000256" key="1">
    <source>
        <dbReference type="SAM" id="Coils"/>
    </source>
</evidence>
<evidence type="ECO:0000256" key="3">
    <source>
        <dbReference type="SAM" id="Phobius"/>
    </source>
</evidence>
<feature type="domain" description="DUF6779" evidence="4">
    <location>
        <begin position="40"/>
        <end position="76"/>
    </location>
</feature>
<feature type="transmembrane region" description="Helical" evidence="3">
    <location>
        <begin position="16"/>
        <end position="33"/>
    </location>
</feature>
<gene>
    <name evidence="5" type="ORF">CulFRC58_2010</name>
</gene>
<keyword evidence="6" id="KW-1185">Reference proteome</keyword>
<reference evidence="5 6" key="1">
    <citation type="journal article" date="2014" name="Int. J. Syst. Evol. Microbiol.">
        <title>Draft Genome Sequence of Corynebacterium ulcerans FRC58, Isolated from the Bronchitic Aspiration of a Patient in France.</title>
        <authorList>
            <person name="Silva Ado S."/>
            <person name="Barauna R.A."/>
            <person name="de Sa P.C."/>
            <person name="das Gracas D.A."/>
            <person name="Carneiro A.R."/>
            <person name="Thouvenin M."/>
            <person name="Azevedo V."/>
            <person name="Badell E."/>
            <person name="Guiso N."/>
            <person name="da Silva A.L."/>
            <person name="Ramos R.T."/>
        </authorList>
    </citation>
    <scope>NUCLEOTIDE SEQUENCE [LARGE SCALE GENOMIC DNA]</scope>
    <source>
        <strain evidence="5 6">FRC58</strain>
    </source>
</reference>
<keyword evidence="3" id="KW-0812">Transmembrane</keyword>
<feature type="region of interest" description="Disordered" evidence="2">
    <location>
        <begin position="149"/>
        <end position="179"/>
    </location>
</feature>
<dbReference type="InterPro" id="IPR046706">
    <property type="entry name" value="DUF6779"/>
</dbReference>
<evidence type="ECO:0000259" key="4">
    <source>
        <dbReference type="Pfam" id="PF20570"/>
    </source>
</evidence>
<protein>
    <recommendedName>
        <fullName evidence="4">DUF6779 domain-containing protein</fullName>
    </recommendedName>
</protein>
<proteinExistence type="predicted"/>
<sequence length="179" mass="19871">MQCGSLDGMKDNGQKLLIALVVLSLVASIIMLFTGNQGVLKLALLAALWAAVLGFFLVGRYRAQAEALEQRVEEQETLAQIREQVAQVRTQLETLTGQVFVEPTMIQAQATRIPEIEQASDQEKAEELRAAAFRNAVAAETNSFAKVDWVPTEPEPHGRRRREERSDAVSVADLLKRNR</sequence>
<feature type="compositionally biased region" description="Basic and acidic residues" evidence="2">
    <location>
        <begin position="154"/>
        <end position="167"/>
    </location>
</feature>
<dbReference type="Pfam" id="PF20570">
    <property type="entry name" value="DUF6779"/>
    <property type="match status" value="1"/>
</dbReference>
<keyword evidence="3" id="KW-0472">Membrane</keyword>
<dbReference type="Proteomes" id="UP000036185">
    <property type="component" value="Chromosome"/>
</dbReference>
<organism evidence="5 6">
    <name type="scientific">Corynebacterium ulcerans FRC58</name>
    <dbReference type="NCBI Taxonomy" id="1408268"/>
    <lineage>
        <taxon>Bacteria</taxon>
        <taxon>Bacillati</taxon>
        <taxon>Actinomycetota</taxon>
        <taxon>Actinomycetes</taxon>
        <taxon>Mycobacteriales</taxon>
        <taxon>Corynebacteriaceae</taxon>
        <taxon>Corynebacterium</taxon>
    </lineage>
</organism>
<dbReference type="EMBL" id="CP011913">
    <property type="protein sequence ID" value="AKN77864.1"/>
    <property type="molecule type" value="Genomic_DNA"/>
</dbReference>
<keyword evidence="3" id="KW-1133">Transmembrane helix</keyword>
<name>A0ABM5U2Z4_CORUL</name>
<accession>A0ABM5U2Z4</accession>
<keyword evidence="1" id="KW-0175">Coiled coil</keyword>
<evidence type="ECO:0000313" key="6">
    <source>
        <dbReference type="Proteomes" id="UP000036185"/>
    </source>
</evidence>